<keyword evidence="2" id="KW-1185">Reference proteome</keyword>
<gene>
    <name evidence="1" type="ORF">CEXT_360701</name>
</gene>
<dbReference type="EMBL" id="BPLR01017756">
    <property type="protein sequence ID" value="GIY94194.1"/>
    <property type="molecule type" value="Genomic_DNA"/>
</dbReference>
<name>A0AAV4XHQ3_CAEEX</name>
<evidence type="ECO:0000313" key="2">
    <source>
        <dbReference type="Proteomes" id="UP001054945"/>
    </source>
</evidence>
<evidence type="ECO:0000313" key="1">
    <source>
        <dbReference type="EMBL" id="GIY94194.1"/>
    </source>
</evidence>
<dbReference type="AlphaFoldDB" id="A0AAV4XHQ3"/>
<protein>
    <submittedName>
        <fullName evidence="1">Uncharacterized protein</fullName>
    </submittedName>
</protein>
<sequence>MPVLDGSSIQRWHNGNSGIRREFGKLPQEAHKALCVCYEWLKLILEGVLPPGLETFRFGLVWLGAMLNRTTNYEEWKIEECEVTGGPFPSCSER</sequence>
<proteinExistence type="predicted"/>
<organism evidence="1 2">
    <name type="scientific">Caerostris extrusa</name>
    <name type="common">Bark spider</name>
    <name type="synonym">Caerostris bankana</name>
    <dbReference type="NCBI Taxonomy" id="172846"/>
    <lineage>
        <taxon>Eukaryota</taxon>
        <taxon>Metazoa</taxon>
        <taxon>Ecdysozoa</taxon>
        <taxon>Arthropoda</taxon>
        <taxon>Chelicerata</taxon>
        <taxon>Arachnida</taxon>
        <taxon>Araneae</taxon>
        <taxon>Araneomorphae</taxon>
        <taxon>Entelegynae</taxon>
        <taxon>Araneoidea</taxon>
        <taxon>Araneidae</taxon>
        <taxon>Caerostris</taxon>
    </lineage>
</organism>
<dbReference type="Proteomes" id="UP001054945">
    <property type="component" value="Unassembled WGS sequence"/>
</dbReference>
<accession>A0AAV4XHQ3</accession>
<reference evidence="1 2" key="1">
    <citation type="submission" date="2021-06" db="EMBL/GenBank/DDBJ databases">
        <title>Caerostris extrusa draft genome.</title>
        <authorList>
            <person name="Kono N."/>
            <person name="Arakawa K."/>
        </authorList>
    </citation>
    <scope>NUCLEOTIDE SEQUENCE [LARGE SCALE GENOMIC DNA]</scope>
</reference>
<comment type="caution">
    <text evidence="1">The sequence shown here is derived from an EMBL/GenBank/DDBJ whole genome shotgun (WGS) entry which is preliminary data.</text>
</comment>